<evidence type="ECO:0000256" key="7">
    <source>
        <dbReference type="SAM" id="Phobius"/>
    </source>
</evidence>
<dbReference type="Gene3D" id="1.20.1560.10">
    <property type="entry name" value="ABC transporter type 1, transmembrane domain"/>
    <property type="match status" value="1"/>
</dbReference>
<feature type="transmembrane region" description="Helical" evidence="7">
    <location>
        <begin position="34"/>
        <end position="57"/>
    </location>
</feature>
<evidence type="ECO:0000256" key="2">
    <source>
        <dbReference type="ARBA" id="ARBA00022692"/>
    </source>
</evidence>
<evidence type="ECO:0000256" key="3">
    <source>
        <dbReference type="ARBA" id="ARBA00022741"/>
    </source>
</evidence>
<evidence type="ECO:0000259" key="8">
    <source>
        <dbReference type="PROSITE" id="PS50893"/>
    </source>
</evidence>
<dbReference type="InterPro" id="IPR039421">
    <property type="entry name" value="Type_1_exporter"/>
</dbReference>
<feature type="transmembrane region" description="Helical" evidence="7">
    <location>
        <begin position="249"/>
        <end position="271"/>
    </location>
</feature>
<comment type="caution">
    <text evidence="10">The sequence shown here is derived from an EMBL/GenBank/DDBJ whole genome shotgun (WGS) entry which is preliminary data.</text>
</comment>
<dbReference type="GO" id="GO:0005524">
    <property type="term" value="F:ATP binding"/>
    <property type="evidence" value="ECO:0007669"/>
    <property type="project" value="UniProtKB-KW"/>
</dbReference>
<feature type="transmembrane region" description="Helical" evidence="7">
    <location>
        <begin position="283"/>
        <end position="303"/>
    </location>
</feature>
<feature type="domain" description="ABC transmembrane type-1" evidence="9">
    <location>
        <begin position="30"/>
        <end position="311"/>
    </location>
</feature>
<dbReference type="Proteomes" id="UP001171902">
    <property type="component" value="Unassembled WGS sequence"/>
</dbReference>
<dbReference type="Gene3D" id="3.40.50.300">
    <property type="entry name" value="P-loop containing nucleotide triphosphate hydrolases"/>
    <property type="match status" value="1"/>
</dbReference>
<sequence length="597" mass="62499">MRPNGNAALLRPVLRLVDVVGEHRGLFVRSTLSIAAFQAFGALASGLSAYAAAVLVADPAGTGLARLLLIALAGAVIAHSVFVWAESWMSHVLAYKVLDALRLRLHDAIERITPGGMKRRRAGEVSGAAMADIESLEWFYAHTVGAAICAIAGPLIVIAALFALVGPAALIALAGVAALLAVPWLMGPLQARQGKAVRDELAELKAIALEGAEGLREMLSLGLAAHQRRRVLDTTARVQRRKRAFALRAGAESALADLVVAATMIAFVVALASAVRAGSLDPALFPAAVVLLAAAFAPAAGVFPMFQRLGEMSAAATRVLDVLDAPALVADTDKAATGPRAGAVRFEAVDFAYEPGTPVLKGLDLAIAPGEHVALVGASGAGKTTIAHLLIRFWDPVSGRIVLDGEDLASMRLADARERIALIPQHPYVFRGTIRSNLLLADPDATEPAMWKALESAQLADTVRDWPGGLDEPVGENGSTVSGGQRQRLAIAQAFLREPDVLVMDEAAAHLDAVGEQALARAVAEVQAGRTTIVIAHRVSTIRHADRVILLVDGAVAAEGTHPELLERSGEYRSLLARAADPGAAAPAVRRTTAERR</sequence>
<dbReference type="InterPro" id="IPR036640">
    <property type="entry name" value="ABC1_TM_sf"/>
</dbReference>
<comment type="subcellular location">
    <subcellularLocation>
        <location evidence="1">Cell membrane</location>
        <topology evidence="1">Multi-pass membrane protein</topology>
    </subcellularLocation>
</comment>
<dbReference type="InterPro" id="IPR003593">
    <property type="entry name" value="AAA+_ATPase"/>
</dbReference>
<dbReference type="PROSITE" id="PS50893">
    <property type="entry name" value="ABC_TRANSPORTER_2"/>
    <property type="match status" value="1"/>
</dbReference>
<evidence type="ECO:0000256" key="5">
    <source>
        <dbReference type="ARBA" id="ARBA00022989"/>
    </source>
</evidence>
<dbReference type="RefSeq" id="WP_289958536.1">
    <property type="nucleotide sequence ID" value="NZ_JAUEMJ010000005.1"/>
</dbReference>
<evidence type="ECO:0000256" key="1">
    <source>
        <dbReference type="ARBA" id="ARBA00004651"/>
    </source>
</evidence>
<evidence type="ECO:0000256" key="6">
    <source>
        <dbReference type="ARBA" id="ARBA00023136"/>
    </source>
</evidence>
<dbReference type="PANTHER" id="PTHR43394">
    <property type="entry name" value="ATP-DEPENDENT PERMEASE MDL1, MITOCHONDRIAL"/>
    <property type="match status" value="1"/>
</dbReference>
<dbReference type="PROSITE" id="PS50929">
    <property type="entry name" value="ABC_TM1F"/>
    <property type="match status" value="1"/>
</dbReference>
<evidence type="ECO:0000256" key="4">
    <source>
        <dbReference type="ARBA" id="ARBA00022840"/>
    </source>
</evidence>
<dbReference type="PANTHER" id="PTHR43394:SF1">
    <property type="entry name" value="ATP-BINDING CASSETTE SUB-FAMILY B MEMBER 10, MITOCHONDRIAL"/>
    <property type="match status" value="1"/>
</dbReference>
<dbReference type="InterPro" id="IPR011527">
    <property type="entry name" value="ABC1_TM_dom"/>
</dbReference>
<dbReference type="SUPFAM" id="SSF52540">
    <property type="entry name" value="P-loop containing nucleoside triphosphate hydrolases"/>
    <property type="match status" value="1"/>
</dbReference>
<keyword evidence="3" id="KW-0547">Nucleotide-binding</keyword>
<organism evidence="10 11">
    <name type="scientific">Glycomyces tritici</name>
    <dbReference type="NCBI Taxonomy" id="2665176"/>
    <lineage>
        <taxon>Bacteria</taxon>
        <taxon>Bacillati</taxon>
        <taxon>Actinomycetota</taxon>
        <taxon>Actinomycetes</taxon>
        <taxon>Glycomycetales</taxon>
        <taxon>Glycomycetaceae</taxon>
        <taxon>Glycomyces</taxon>
    </lineage>
</organism>
<name>A0ABT7YSK9_9ACTN</name>
<evidence type="ECO:0000259" key="9">
    <source>
        <dbReference type="PROSITE" id="PS50929"/>
    </source>
</evidence>
<proteinExistence type="predicted"/>
<dbReference type="Pfam" id="PF00664">
    <property type="entry name" value="ABC_membrane"/>
    <property type="match status" value="1"/>
</dbReference>
<keyword evidence="2 7" id="KW-0812">Transmembrane</keyword>
<keyword evidence="11" id="KW-1185">Reference proteome</keyword>
<evidence type="ECO:0000313" key="10">
    <source>
        <dbReference type="EMBL" id="MDN3241630.1"/>
    </source>
</evidence>
<keyword evidence="5 7" id="KW-1133">Transmembrane helix</keyword>
<evidence type="ECO:0000313" key="11">
    <source>
        <dbReference type="Proteomes" id="UP001171902"/>
    </source>
</evidence>
<dbReference type="Pfam" id="PF00005">
    <property type="entry name" value="ABC_tran"/>
    <property type="match status" value="1"/>
</dbReference>
<feature type="transmembrane region" description="Helical" evidence="7">
    <location>
        <begin position="168"/>
        <end position="186"/>
    </location>
</feature>
<feature type="domain" description="ABC transporter" evidence="8">
    <location>
        <begin position="344"/>
        <end position="578"/>
    </location>
</feature>
<protein>
    <submittedName>
        <fullName evidence="10">ABC transporter ATP-binding protein</fullName>
    </submittedName>
</protein>
<feature type="transmembrane region" description="Helical" evidence="7">
    <location>
        <begin position="139"/>
        <end position="162"/>
    </location>
</feature>
<dbReference type="SUPFAM" id="SSF90123">
    <property type="entry name" value="ABC transporter transmembrane region"/>
    <property type="match status" value="1"/>
</dbReference>
<dbReference type="InterPro" id="IPR017871">
    <property type="entry name" value="ABC_transporter-like_CS"/>
</dbReference>
<reference evidence="10" key="1">
    <citation type="submission" date="2023-06" db="EMBL/GenBank/DDBJ databases">
        <title>Gycomyces niveus sp.nov., a novel actinomycete isolated from soil in Shouguang.</title>
        <authorList>
            <person name="Yang X."/>
            <person name="Zhao J."/>
        </authorList>
    </citation>
    <scope>NUCLEOTIDE SEQUENCE</scope>
    <source>
        <strain evidence="10">NEAU C2</strain>
    </source>
</reference>
<dbReference type="InterPro" id="IPR003439">
    <property type="entry name" value="ABC_transporter-like_ATP-bd"/>
</dbReference>
<gene>
    <name evidence="10" type="ORF">QWI33_18040</name>
</gene>
<feature type="transmembrane region" description="Helical" evidence="7">
    <location>
        <begin position="63"/>
        <end position="85"/>
    </location>
</feature>
<dbReference type="EMBL" id="JAUEMJ010000005">
    <property type="protein sequence ID" value="MDN3241630.1"/>
    <property type="molecule type" value="Genomic_DNA"/>
</dbReference>
<dbReference type="InterPro" id="IPR027417">
    <property type="entry name" value="P-loop_NTPase"/>
</dbReference>
<dbReference type="PROSITE" id="PS00211">
    <property type="entry name" value="ABC_TRANSPORTER_1"/>
    <property type="match status" value="1"/>
</dbReference>
<accession>A0ABT7YSK9</accession>
<keyword evidence="6 7" id="KW-0472">Membrane</keyword>
<keyword evidence="4 10" id="KW-0067">ATP-binding</keyword>
<dbReference type="SMART" id="SM00382">
    <property type="entry name" value="AAA"/>
    <property type="match status" value="1"/>
</dbReference>